<evidence type="ECO:0000256" key="1">
    <source>
        <dbReference type="SAM" id="MobiDB-lite"/>
    </source>
</evidence>
<comment type="caution">
    <text evidence="2">The sequence shown here is derived from an EMBL/GenBank/DDBJ whole genome shotgun (WGS) entry which is preliminary data.</text>
</comment>
<evidence type="ECO:0000313" key="2">
    <source>
        <dbReference type="EMBL" id="KAF7335036.1"/>
    </source>
</evidence>
<organism evidence="2 3">
    <name type="scientific">Mycena venus</name>
    <dbReference type="NCBI Taxonomy" id="2733690"/>
    <lineage>
        <taxon>Eukaryota</taxon>
        <taxon>Fungi</taxon>
        <taxon>Dikarya</taxon>
        <taxon>Basidiomycota</taxon>
        <taxon>Agaricomycotina</taxon>
        <taxon>Agaricomycetes</taxon>
        <taxon>Agaricomycetidae</taxon>
        <taxon>Agaricales</taxon>
        <taxon>Marasmiineae</taxon>
        <taxon>Mycenaceae</taxon>
        <taxon>Mycena</taxon>
    </lineage>
</organism>
<dbReference type="Proteomes" id="UP000620124">
    <property type="component" value="Unassembled WGS sequence"/>
</dbReference>
<protein>
    <submittedName>
        <fullName evidence="2">PUM-HD domain-containing protein</fullName>
    </submittedName>
</protein>
<proteinExistence type="predicted"/>
<reference evidence="2" key="1">
    <citation type="submission" date="2020-05" db="EMBL/GenBank/DDBJ databases">
        <title>Mycena genomes resolve the evolution of fungal bioluminescence.</title>
        <authorList>
            <person name="Tsai I.J."/>
        </authorList>
    </citation>
    <scope>NUCLEOTIDE SEQUENCE</scope>
    <source>
        <strain evidence="2">CCC161011</strain>
    </source>
</reference>
<dbReference type="EMBL" id="JACAZI010000025">
    <property type="protein sequence ID" value="KAF7335036.1"/>
    <property type="molecule type" value="Genomic_DNA"/>
</dbReference>
<accession>A0A8H7CG21</accession>
<dbReference type="AlphaFoldDB" id="A0A8H7CG21"/>
<name>A0A8H7CG21_9AGAR</name>
<sequence length="201" mass="21984">MPENANDAFVAWIAGPKERACIDAICACSGAMIRFGNWAIQHYLEAATALRNVHTFENLEESAKDMIVKEAVGQGAPWCSARSQRARGACAVDSAVVLEHGSEKHRQMDLITGLLSSQGTSQEAGNLRSRRLPSFPPPGRSFKASAREPHRHKLRRLRSAGSLLDFNCGFGVFDITLFCLPAFFCCTRYTPAVSRLPASDD</sequence>
<evidence type="ECO:0000313" key="3">
    <source>
        <dbReference type="Proteomes" id="UP000620124"/>
    </source>
</evidence>
<keyword evidence="3" id="KW-1185">Reference proteome</keyword>
<feature type="region of interest" description="Disordered" evidence="1">
    <location>
        <begin position="119"/>
        <end position="150"/>
    </location>
</feature>
<gene>
    <name evidence="2" type="ORF">MVEN_02253800</name>
</gene>
<dbReference type="OrthoDB" id="668540at2759"/>